<evidence type="ECO:0000313" key="1">
    <source>
        <dbReference type="EMBL" id="MEQ3364189.1"/>
    </source>
</evidence>
<keyword evidence="2" id="KW-1185">Reference proteome</keyword>
<name>A0ABV1JGH7_9ACTN</name>
<dbReference type="RefSeq" id="WP_192897505.1">
    <property type="nucleotide sequence ID" value="NZ_JBBNOP010000018.1"/>
</dbReference>
<sequence length="164" mass="18718">MKEDAITQNVTECCYRLRDRLFKKTMGKAYGTPASIEHDSSGSERETAPFSLLSAKYVLKLGISKSEFCRRTLLSEKTYERIKYGQLADRPKPETVMQFCVGLGLSLEESENLFNAAGYYLGGCKLHEAYRELLSMNDSLTIYECNDVLRHLELPLLARWIEIS</sequence>
<proteinExistence type="predicted"/>
<accession>A0ABV1JGH7</accession>
<evidence type="ECO:0000313" key="2">
    <source>
        <dbReference type="Proteomes" id="UP001487305"/>
    </source>
</evidence>
<gene>
    <name evidence="1" type="ORF">AAA083_14505</name>
</gene>
<comment type="caution">
    <text evidence="1">The sequence shown here is derived from an EMBL/GenBank/DDBJ whole genome shotgun (WGS) entry which is preliminary data.</text>
</comment>
<protein>
    <submittedName>
        <fullName evidence="1">Helix-turn-helix domain-containing protein</fullName>
    </submittedName>
</protein>
<organism evidence="1 2">
    <name type="scientific">Raoultibacter massiliensis</name>
    <dbReference type="NCBI Taxonomy" id="1852371"/>
    <lineage>
        <taxon>Bacteria</taxon>
        <taxon>Bacillati</taxon>
        <taxon>Actinomycetota</taxon>
        <taxon>Coriobacteriia</taxon>
        <taxon>Eggerthellales</taxon>
        <taxon>Eggerthellaceae</taxon>
        <taxon>Raoultibacter</taxon>
    </lineage>
</organism>
<reference evidence="1 2" key="1">
    <citation type="submission" date="2024-04" db="EMBL/GenBank/DDBJ databases">
        <title>Human intestinal bacterial collection.</title>
        <authorList>
            <person name="Pauvert C."/>
            <person name="Hitch T.C.A."/>
            <person name="Clavel T."/>
        </authorList>
    </citation>
    <scope>NUCLEOTIDE SEQUENCE [LARGE SCALE GENOMIC DNA]</scope>
    <source>
        <strain evidence="1 2">CLA-KB-H42</strain>
    </source>
</reference>
<dbReference type="EMBL" id="JBBNOP010000018">
    <property type="protein sequence ID" value="MEQ3364189.1"/>
    <property type="molecule type" value="Genomic_DNA"/>
</dbReference>
<dbReference type="Proteomes" id="UP001487305">
    <property type="component" value="Unassembled WGS sequence"/>
</dbReference>